<keyword evidence="9" id="KW-1185">Reference proteome</keyword>
<dbReference type="Gene3D" id="3.30.413.10">
    <property type="entry name" value="Sulfite Reductase Hemoprotein, domain 1"/>
    <property type="match status" value="1"/>
</dbReference>
<feature type="domain" description="Nitrite/Sulfite reductase ferredoxin-like" evidence="7">
    <location>
        <begin position="22"/>
        <end position="68"/>
    </location>
</feature>
<dbReference type="Proteomes" id="UP000198742">
    <property type="component" value="Unassembled WGS sequence"/>
</dbReference>
<dbReference type="PANTHER" id="PTHR32439:SF9">
    <property type="entry name" value="BLR3264 PROTEIN"/>
    <property type="match status" value="1"/>
</dbReference>
<dbReference type="RefSeq" id="WP_090968164.1">
    <property type="nucleotide sequence ID" value="NZ_FNRT01000002.1"/>
</dbReference>
<dbReference type="GO" id="GO:0046872">
    <property type="term" value="F:metal ion binding"/>
    <property type="evidence" value="ECO:0007669"/>
    <property type="project" value="UniProtKB-KW"/>
</dbReference>
<evidence type="ECO:0000256" key="3">
    <source>
        <dbReference type="ARBA" id="ARBA00022723"/>
    </source>
</evidence>
<keyword evidence="2" id="KW-0349">Heme</keyword>
<dbReference type="AlphaFoldDB" id="A0A1H4M429"/>
<dbReference type="SUPFAM" id="SSF56014">
    <property type="entry name" value="Nitrite and sulphite reductase 4Fe-4S domain-like"/>
    <property type="match status" value="1"/>
</dbReference>
<reference evidence="9" key="1">
    <citation type="submission" date="2016-10" db="EMBL/GenBank/DDBJ databases">
        <authorList>
            <person name="Varghese N."/>
            <person name="Submissions S."/>
        </authorList>
    </citation>
    <scope>NUCLEOTIDE SEQUENCE [LARGE SCALE GENOMIC DNA]</scope>
    <source>
        <strain evidence="9">DSM 22017</strain>
    </source>
</reference>
<dbReference type="GO" id="GO:0016491">
    <property type="term" value="F:oxidoreductase activity"/>
    <property type="evidence" value="ECO:0007669"/>
    <property type="project" value="UniProtKB-KW"/>
</dbReference>
<dbReference type="OrthoDB" id="105450at2"/>
<gene>
    <name evidence="8" type="ORF">SAMN04489844_1039</name>
</gene>
<organism evidence="8 9">
    <name type="scientific">Nocardioides exalbidus</name>
    <dbReference type="NCBI Taxonomy" id="402596"/>
    <lineage>
        <taxon>Bacteria</taxon>
        <taxon>Bacillati</taxon>
        <taxon>Actinomycetota</taxon>
        <taxon>Actinomycetes</taxon>
        <taxon>Propionibacteriales</taxon>
        <taxon>Nocardioidaceae</taxon>
        <taxon>Nocardioides</taxon>
    </lineage>
</organism>
<keyword evidence="5" id="KW-0408">Iron</keyword>
<dbReference type="STRING" id="402596.SAMN04489844_1039"/>
<keyword evidence="1" id="KW-0004">4Fe-4S</keyword>
<dbReference type="EMBL" id="FNRT01000002">
    <property type="protein sequence ID" value="SEB77809.1"/>
    <property type="molecule type" value="Genomic_DNA"/>
</dbReference>
<name>A0A1H4M429_9ACTN</name>
<evidence type="ECO:0000313" key="9">
    <source>
        <dbReference type="Proteomes" id="UP000198742"/>
    </source>
</evidence>
<proteinExistence type="predicted"/>
<dbReference type="InterPro" id="IPR005117">
    <property type="entry name" value="NiRdtase/SiRdtase_haem-b_fer"/>
</dbReference>
<keyword evidence="4" id="KW-0560">Oxidoreductase</keyword>
<dbReference type="InterPro" id="IPR036136">
    <property type="entry name" value="Nit/Sulf_reduc_fer-like_dom_sf"/>
</dbReference>
<keyword evidence="3" id="KW-0479">Metal-binding</keyword>
<evidence type="ECO:0000256" key="1">
    <source>
        <dbReference type="ARBA" id="ARBA00022485"/>
    </source>
</evidence>
<evidence type="ECO:0000256" key="2">
    <source>
        <dbReference type="ARBA" id="ARBA00022617"/>
    </source>
</evidence>
<evidence type="ECO:0000259" key="7">
    <source>
        <dbReference type="Pfam" id="PF03460"/>
    </source>
</evidence>
<dbReference type="Gene3D" id="3.90.480.10">
    <property type="entry name" value="Sulfite Reductase Hemoprotein,Domain 2"/>
    <property type="match status" value="1"/>
</dbReference>
<evidence type="ECO:0000256" key="5">
    <source>
        <dbReference type="ARBA" id="ARBA00023004"/>
    </source>
</evidence>
<evidence type="ECO:0000256" key="6">
    <source>
        <dbReference type="ARBA" id="ARBA00023014"/>
    </source>
</evidence>
<dbReference type="Pfam" id="PF03460">
    <property type="entry name" value="NIR_SIR_ferr"/>
    <property type="match status" value="1"/>
</dbReference>
<dbReference type="InterPro" id="IPR051329">
    <property type="entry name" value="NIR_SIR_4Fe-4S"/>
</dbReference>
<evidence type="ECO:0000256" key="4">
    <source>
        <dbReference type="ARBA" id="ARBA00023002"/>
    </source>
</evidence>
<protein>
    <submittedName>
        <fullName evidence="8">Precorrin-3B synthase</fullName>
    </submittedName>
</protein>
<evidence type="ECO:0000313" key="8">
    <source>
        <dbReference type="EMBL" id="SEB77809.1"/>
    </source>
</evidence>
<dbReference type="GO" id="GO:0051539">
    <property type="term" value="F:4 iron, 4 sulfur cluster binding"/>
    <property type="evidence" value="ECO:0007669"/>
    <property type="project" value="UniProtKB-KW"/>
</dbReference>
<accession>A0A1H4M429</accession>
<dbReference type="PANTHER" id="PTHR32439">
    <property type="entry name" value="FERREDOXIN--NITRITE REDUCTASE, CHLOROPLASTIC"/>
    <property type="match status" value="1"/>
</dbReference>
<dbReference type="InterPro" id="IPR045854">
    <property type="entry name" value="NO2/SO3_Rdtase_4Fe4S_sf"/>
</dbReference>
<dbReference type="SUPFAM" id="SSF55124">
    <property type="entry name" value="Nitrite/Sulfite reductase N-terminal domain-like"/>
    <property type="match status" value="1"/>
</dbReference>
<sequence>MTERTRGDLCPGVFRPWPADDGALVRLRLPGGHLSRSTLLSLVAVAEEHGDGQVHLTKRANLQLRALPSSGPDLLPEVVEAIRGTGLLPHPAHELVRNVMASPLTGLVGGRADLRPVVAELDARICATPSLASLPGRFLFVLDDGRGDLAARSTDLGLVALSPSEVQLRIGSSAWGPVVPVSEAAARLNGLARAFQQVRGRGDDAAWHVDELPVALPSQDPDPRALVSSAPPPPGEVVQGVVHVPIDGGVLDRKLSLTLPEELVVTPWKSLIGLTPRR</sequence>
<keyword evidence="6" id="KW-0411">Iron-sulfur</keyword>